<dbReference type="InterPro" id="IPR036291">
    <property type="entry name" value="NAD(P)-bd_dom_sf"/>
</dbReference>
<dbReference type="EC" id="1.1.1.35" evidence="6"/>
<organism evidence="6 7">
    <name type="scientific">Alicyclobacillus fodiniaquatilis</name>
    <dbReference type="NCBI Taxonomy" id="1661150"/>
    <lineage>
        <taxon>Bacteria</taxon>
        <taxon>Bacillati</taxon>
        <taxon>Bacillota</taxon>
        <taxon>Bacilli</taxon>
        <taxon>Bacillales</taxon>
        <taxon>Alicyclobacillaceae</taxon>
        <taxon>Alicyclobacillus</taxon>
    </lineage>
</organism>
<dbReference type="PANTHER" id="PTHR48075">
    <property type="entry name" value="3-HYDROXYACYL-COA DEHYDROGENASE FAMILY PROTEIN"/>
    <property type="match status" value="1"/>
</dbReference>
<keyword evidence="3 6" id="KW-0560">Oxidoreductase</keyword>
<comment type="pathway">
    <text evidence="1">Lipid metabolism; butanoate metabolism.</text>
</comment>
<comment type="similarity">
    <text evidence="2">Belongs to the 3-hydroxyacyl-CoA dehydrogenase family.</text>
</comment>
<evidence type="ECO:0000313" key="6">
    <source>
        <dbReference type="EMBL" id="MFD1677714.1"/>
    </source>
</evidence>
<dbReference type="InterPro" id="IPR006176">
    <property type="entry name" value="3-OHacyl-CoA_DH_NAD-bd"/>
</dbReference>
<dbReference type="PIRSF" id="PIRSF000105">
    <property type="entry name" value="HCDH"/>
    <property type="match status" value="1"/>
</dbReference>
<dbReference type="Gene3D" id="1.10.1040.10">
    <property type="entry name" value="N-(1-d-carboxylethyl)-l-norvaline Dehydrogenase, domain 2"/>
    <property type="match status" value="1"/>
</dbReference>
<feature type="domain" description="3-hydroxyacyl-CoA dehydrogenase NAD binding" evidence="5">
    <location>
        <begin position="5"/>
        <end position="183"/>
    </location>
</feature>
<dbReference type="Pfam" id="PF02737">
    <property type="entry name" value="3HCDH_N"/>
    <property type="match status" value="1"/>
</dbReference>
<dbReference type="InterPro" id="IPR013328">
    <property type="entry name" value="6PGD_dom2"/>
</dbReference>
<dbReference type="InterPro" id="IPR008927">
    <property type="entry name" value="6-PGluconate_DH-like_C_sf"/>
</dbReference>
<dbReference type="Gene3D" id="3.40.50.720">
    <property type="entry name" value="NAD(P)-binding Rossmann-like Domain"/>
    <property type="match status" value="1"/>
</dbReference>
<dbReference type="SUPFAM" id="SSF51735">
    <property type="entry name" value="NAD(P)-binding Rossmann-fold domains"/>
    <property type="match status" value="1"/>
</dbReference>
<dbReference type="RefSeq" id="WP_377945626.1">
    <property type="nucleotide sequence ID" value="NZ_JBHUCX010000099.1"/>
</dbReference>
<dbReference type="PANTHER" id="PTHR48075:SF5">
    <property type="entry name" value="3-HYDROXYBUTYRYL-COA DEHYDROGENASE"/>
    <property type="match status" value="1"/>
</dbReference>
<reference evidence="7" key="1">
    <citation type="journal article" date="2019" name="Int. J. Syst. Evol. Microbiol.">
        <title>The Global Catalogue of Microorganisms (GCM) 10K type strain sequencing project: providing services to taxonomists for standard genome sequencing and annotation.</title>
        <authorList>
            <consortium name="The Broad Institute Genomics Platform"/>
            <consortium name="The Broad Institute Genome Sequencing Center for Infectious Disease"/>
            <person name="Wu L."/>
            <person name="Ma J."/>
        </authorList>
    </citation>
    <scope>NUCLEOTIDE SEQUENCE [LARGE SCALE GENOMIC DNA]</scope>
    <source>
        <strain evidence="7">CGMCC 1.12286</strain>
    </source>
</reference>
<dbReference type="InterPro" id="IPR022694">
    <property type="entry name" value="3-OHacyl-CoA_DH"/>
</dbReference>
<dbReference type="EMBL" id="JBHUCX010000099">
    <property type="protein sequence ID" value="MFD1677714.1"/>
    <property type="molecule type" value="Genomic_DNA"/>
</dbReference>
<name>A0ABW4JMQ9_9BACL</name>
<dbReference type="GO" id="GO:0003857">
    <property type="term" value="F:(3S)-3-hydroxyacyl-CoA dehydrogenase (NAD+) activity"/>
    <property type="evidence" value="ECO:0007669"/>
    <property type="project" value="UniProtKB-EC"/>
</dbReference>
<comment type="caution">
    <text evidence="6">The sequence shown here is derived from an EMBL/GenBank/DDBJ whole genome shotgun (WGS) entry which is preliminary data.</text>
</comment>
<dbReference type="Proteomes" id="UP001597079">
    <property type="component" value="Unassembled WGS sequence"/>
</dbReference>
<dbReference type="InterPro" id="IPR006108">
    <property type="entry name" value="3HC_DH_C"/>
</dbReference>
<feature type="domain" description="3-hydroxyacyl-CoA dehydrogenase C-terminal" evidence="4">
    <location>
        <begin position="187"/>
        <end position="282"/>
    </location>
</feature>
<evidence type="ECO:0000259" key="4">
    <source>
        <dbReference type="Pfam" id="PF00725"/>
    </source>
</evidence>
<evidence type="ECO:0000256" key="3">
    <source>
        <dbReference type="ARBA" id="ARBA00023002"/>
    </source>
</evidence>
<evidence type="ECO:0000313" key="7">
    <source>
        <dbReference type="Proteomes" id="UP001597079"/>
    </source>
</evidence>
<dbReference type="SUPFAM" id="SSF48179">
    <property type="entry name" value="6-phosphogluconate dehydrogenase C-terminal domain-like"/>
    <property type="match status" value="1"/>
</dbReference>
<evidence type="ECO:0000256" key="2">
    <source>
        <dbReference type="ARBA" id="ARBA00009463"/>
    </source>
</evidence>
<proteinExistence type="inferred from homology"/>
<keyword evidence="7" id="KW-1185">Reference proteome</keyword>
<evidence type="ECO:0000259" key="5">
    <source>
        <dbReference type="Pfam" id="PF02737"/>
    </source>
</evidence>
<evidence type="ECO:0000256" key="1">
    <source>
        <dbReference type="ARBA" id="ARBA00005086"/>
    </source>
</evidence>
<protein>
    <submittedName>
        <fullName evidence="6">3-hydroxyacyl-CoA dehydrogenase family protein</fullName>
        <ecNumber evidence="6">1.1.1.35</ecNumber>
    </submittedName>
</protein>
<sequence length="284" mass="30644">MKVSNVGIVGAGLMGSGIAQVAAVAGYNVILYDANARVMDDALFYIGQRLAGSARKGFISQDDSEDVLKRIRACDDIHALAKSDLVIEAVPERMELKKQVFAELSAICPEGVVFASNTSGLSITEIASATNRPELVAGMHFFHPAAMMQLVELVPGNQTSEETMDIIRAVCQRMGKEIIEVKESPLFVVNRILVPMLNEAIFVLQEGLATAADIDKGMRLGANHPLGPLALADMVGLDTLLATAETLFAETGDTKYRPPQLLRQMVRAGKLGRKTCIGFYIYSD</sequence>
<accession>A0ABW4JMQ9</accession>
<dbReference type="Pfam" id="PF00725">
    <property type="entry name" value="3HCDH"/>
    <property type="match status" value="1"/>
</dbReference>
<gene>
    <name evidence="6" type="ORF">ACFSB2_23920</name>
</gene>